<evidence type="ECO:0000313" key="1">
    <source>
        <dbReference type="EMBL" id="EDS09825.1"/>
    </source>
</evidence>
<reference evidence="1" key="1">
    <citation type="submission" date="2007-11" db="EMBL/GenBank/DDBJ databases">
        <authorList>
            <person name="Fulton L."/>
            <person name="Clifton S."/>
            <person name="Fulton B."/>
            <person name="Xu J."/>
            <person name="Minx P."/>
            <person name="Pepin K.H."/>
            <person name="Johnson M."/>
            <person name="Thiruvilangam P."/>
            <person name="Bhonagiri V."/>
            <person name="Nash W.E."/>
            <person name="Mardis E.R."/>
            <person name="Wilson R.K."/>
        </authorList>
    </citation>
    <scope>NUCLEOTIDE SEQUENCE [LARGE SCALE GENOMIC DNA]</scope>
    <source>
        <strain evidence="1">DSM 17241</strain>
    </source>
</reference>
<proteinExistence type="predicted"/>
<dbReference type="HOGENOM" id="CLU_3039804_0_0_9"/>
<protein>
    <submittedName>
        <fullName evidence="1">Uncharacterized protein</fullName>
    </submittedName>
</protein>
<accession>B0PEP3</accession>
<comment type="caution">
    <text evidence="1">The sequence shown here is derived from an EMBL/GenBank/DDBJ whole genome shotgun (WGS) entry which is preliminary data.</text>
</comment>
<sequence length="54" mass="6189">MRFLLPFAEKDGGFTLVSRHSKPQALHPMCKRVKISDEKDTDRFRTIIQGEVSA</sequence>
<dbReference type="AlphaFoldDB" id="B0PEP3"/>
<name>B0PEP3_9FIRM</name>
<dbReference type="EMBL" id="ABGD02000025">
    <property type="protein sequence ID" value="EDS09825.1"/>
    <property type="molecule type" value="Genomic_DNA"/>
</dbReference>
<dbReference type="Proteomes" id="UP000003803">
    <property type="component" value="Unassembled WGS sequence"/>
</dbReference>
<gene>
    <name evidence="1" type="ORF">ANACOL_03270</name>
</gene>
<keyword evidence="2" id="KW-1185">Reference proteome</keyword>
<evidence type="ECO:0000313" key="2">
    <source>
        <dbReference type="Proteomes" id="UP000003803"/>
    </source>
</evidence>
<reference evidence="1" key="2">
    <citation type="submission" date="2013-09" db="EMBL/GenBank/DDBJ databases">
        <title>Draft genome sequence of Anaerotruncus colihominis(DSM 17241).</title>
        <authorList>
            <person name="Sudarsanam P."/>
            <person name="Ley R."/>
            <person name="Guruge J."/>
            <person name="Turnbaugh P.J."/>
            <person name="Mahowald M."/>
            <person name="Liep D."/>
            <person name="Gordon J."/>
        </authorList>
    </citation>
    <scope>NUCLEOTIDE SEQUENCE</scope>
    <source>
        <strain evidence="1">DSM 17241</strain>
    </source>
</reference>
<organism evidence="1 2">
    <name type="scientific">Anaerotruncus colihominis DSM 17241</name>
    <dbReference type="NCBI Taxonomy" id="445972"/>
    <lineage>
        <taxon>Bacteria</taxon>
        <taxon>Bacillati</taxon>
        <taxon>Bacillota</taxon>
        <taxon>Clostridia</taxon>
        <taxon>Eubacteriales</taxon>
        <taxon>Oscillospiraceae</taxon>
        <taxon>Anaerotruncus</taxon>
    </lineage>
</organism>